<feature type="domain" description="Mandelate racemase/muconate lactonizing enzyme C-terminal" evidence="3">
    <location>
        <begin position="148"/>
        <end position="250"/>
    </location>
</feature>
<evidence type="ECO:0000313" key="5">
    <source>
        <dbReference type="Proteomes" id="UP000812966"/>
    </source>
</evidence>
<dbReference type="InterPro" id="IPR034593">
    <property type="entry name" value="DgoD-like"/>
</dbReference>
<dbReference type="GO" id="GO:0016829">
    <property type="term" value="F:lyase activity"/>
    <property type="evidence" value="ECO:0007669"/>
    <property type="project" value="UniProtKB-KW"/>
</dbReference>
<comment type="cofactor">
    <cofactor evidence="1">
        <name>Mg(2+)</name>
        <dbReference type="ChEBI" id="CHEBI:18420"/>
    </cofactor>
</comment>
<evidence type="ECO:0000256" key="1">
    <source>
        <dbReference type="ARBA" id="ARBA00001946"/>
    </source>
</evidence>
<name>A0A8K0NUL8_9TREE</name>
<dbReference type="PANTHER" id="PTHR48080:SF2">
    <property type="entry name" value="D-GALACTONATE DEHYDRATASE"/>
    <property type="match status" value="1"/>
</dbReference>
<dbReference type="Pfam" id="PF13378">
    <property type="entry name" value="MR_MLE_C"/>
    <property type="match status" value="1"/>
</dbReference>
<organism evidence="4 5">
    <name type="scientific">Filobasidium floriforme</name>
    <dbReference type="NCBI Taxonomy" id="5210"/>
    <lineage>
        <taxon>Eukaryota</taxon>
        <taxon>Fungi</taxon>
        <taxon>Dikarya</taxon>
        <taxon>Basidiomycota</taxon>
        <taxon>Agaricomycotina</taxon>
        <taxon>Tremellomycetes</taxon>
        <taxon>Filobasidiales</taxon>
        <taxon>Filobasidiaceae</taxon>
        <taxon>Filobasidium</taxon>
    </lineage>
</organism>
<dbReference type="InterPro" id="IPR013341">
    <property type="entry name" value="Mandelate_racemase_N_dom"/>
</dbReference>
<dbReference type="Gene3D" id="3.20.20.120">
    <property type="entry name" value="Enolase-like C-terminal domain"/>
    <property type="match status" value="1"/>
</dbReference>
<comment type="caution">
    <text evidence="4">The sequence shown here is derived from an EMBL/GenBank/DDBJ whole genome shotgun (WGS) entry which is preliminary data.</text>
</comment>
<dbReference type="SFLD" id="SFLDG00179">
    <property type="entry name" value="mandelate_racemase"/>
    <property type="match status" value="1"/>
</dbReference>
<keyword evidence="5" id="KW-1185">Reference proteome</keyword>
<dbReference type="InterPro" id="IPR018110">
    <property type="entry name" value="Mandel_Rmase/mucon_lact_enz_CS"/>
</dbReference>
<sequence>MSEITSNEPIIERNPASLPSCSDDLIKKIEYFTVEPRWVFVRVESTGGHVGWGEGTLEGHSEPVEGALASLARLFIGWPTDNIADIWEHAYRSRFYRGGEVVMSAISGLDIALWDLKGKRLGVPVWSLLGGLVREKVKVYCWIGGERPGDILAEAQHRKDNGFRAVKMNATEDMHWLDSPLALDGAVERLKSAQSVGLDVGMDFHGRVHRPMAKQLVALLAPLRPLFLEEPLLASHVSELASLAKMSSAPIALGERLYTRNDFRPYFEQGAVDVIQPDVAHAGGISETMRIARMGETYDVAFCPHCPNGPISLFASIAMDAALPNFGIQEMSWAIHYNKGADLGTYLKNPEVLEVKDGFIKVPMTPGLGIEINEEMVRANAKDAKHWSNLVWRGEDGGLREVSALVSRYVCSQRLIDPLF</sequence>
<dbReference type="PROSITE" id="PS00909">
    <property type="entry name" value="MR_MLE_2"/>
    <property type="match status" value="1"/>
</dbReference>
<evidence type="ECO:0000259" key="3">
    <source>
        <dbReference type="SMART" id="SM00922"/>
    </source>
</evidence>
<dbReference type="SMART" id="SM00922">
    <property type="entry name" value="MR_MLE"/>
    <property type="match status" value="1"/>
</dbReference>
<dbReference type="PROSITE" id="PS00908">
    <property type="entry name" value="MR_MLE_1"/>
    <property type="match status" value="1"/>
</dbReference>
<keyword evidence="2" id="KW-0456">Lyase</keyword>
<gene>
    <name evidence="4" type="ORF">FFLO_01772</name>
</gene>
<dbReference type="InterPro" id="IPR029017">
    <property type="entry name" value="Enolase-like_N"/>
</dbReference>
<reference evidence="4" key="1">
    <citation type="submission" date="2020-04" db="EMBL/GenBank/DDBJ databases">
        <title>Analysis of mating type loci in Filobasidium floriforme.</title>
        <authorList>
            <person name="Nowrousian M."/>
        </authorList>
    </citation>
    <scope>NUCLEOTIDE SEQUENCE</scope>
    <source>
        <strain evidence="4">CBS 6242</strain>
    </source>
</reference>
<dbReference type="SUPFAM" id="SSF51604">
    <property type="entry name" value="Enolase C-terminal domain-like"/>
    <property type="match status" value="1"/>
</dbReference>
<evidence type="ECO:0000313" key="4">
    <source>
        <dbReference type="EMBL" id="KAG7562817.1"/>
    </source>
</evidence>
<dbReference type="InterPro" id="IPR029065">
    <property type="entry name" value="Enolase_C-like"/>
</dbReference>
<dbReference type="InterPro" id="IPR036849">
    <property type="entry name" value="Enolase-like_C_sf"/>
</dbReference>
<dbReference type="Gene3D" id="3.30.390.10">
    <property type="entry name" value="Enolase-like, N-terminal domain"/>
    <property type="match status" value="1"/>
</dbReference>
<dbReference type="InterPro" id="IPR013342">
    <property type="entry name" value="Mandelate_racemase_C"/>
</dbReference>
<dbReference type="SUPFAM" id="SSF54826">
    <property type="entry name" value="Enolase N-terminal domain-like"/>
    <property type="match status" value="1"/>
</dbReference>
<dbReference type="NCBIfam" id="NF010624">
    <property type="entry name" value="PRK14017.1"/>
    <property type="match status" value="1"/>
</dbReference>
<accession>A0A8K0NUL8</accession>
<proteinExistence type="predicted"/>
<dbReference type="Proteomes" id="UP000812966">
    <property type="component" value="Unassembled WGS sequence"/>
</dbReference>
<dbReference type="GO" id="GO:0009063">
    <property type="term" value="P:amino acid catabolic process"/>
    <property type="evidence" value="ECO:0007669"/>
    <property type="project" value="InterPro"/>
</dbReference>
<evidence type="ECO:0000256" key="2">
    <source>
        <dbReference type="ARBA" id="ARBA00023239"/>
    </source>
</evidence>
<dbReference type="PANTHER" id="PTHR48080">
    <property type="entry name" value="D-GALACTONATE DEHYDRATASE-RELATED"/>
    <property type="match status" value="1"/>
</dbReference>
<dbReference type="EMBL" id="JABELV010000025">
    <property type="protein sequence ID" value="KAG7562817.1"/>
    <property type="molecule type" value="Genomic_DNA"/>
</dbReference>
<protein>
    <recommendedName>
        <fullName evidence="3">Mandelate racemase/muconate lactonizing enzyme C-terminal domain-containing protein</fullName>
    </recommendedName>
</protein>
<dbReference type="AlphaFoldDB" id="A0A8K0NUL8"/>
<dbReference type="Pfam" id="PF02746">
    <property type="entry name" value="MR_MLE_N"/>
    <property type="match status" value="1"/>
</dbReference>
<dbReference type="SFLD" id="SFLDS00001">
    <property type="entry name" value="Enolase"/>
    <property type="match status" value="1"/>
</dbReference>